<dbReference type="EMBL" id="JAEFBJ010000013">
    <property type="protein sequence ID" value="KAG7537179.1"/>
    <property type="molecule type" value="Genomic_DNA"/>
</dbReference>
<dbReference type="Pfam" id="PF25210">
    <property type="entry name" value="Kelch_FKB95"/>
    <property type="match status" value="1"/>
</dbReference>
<dbReference type="Proteomes" id="UP000694251">
    <property type="component" value="Chromosome 13"/>
</dbReference>
<evidence type="ECO:0000313" key="3">
    <source>
        <dbReference type="EMBL" id="KAG7537179.1"/>
    </source>
</evidence>
<feature type="region of interest" description="Disordered" evidence="1">
    <location>
        <begin position="1"/>
        <end position="26"/>
    </location>
</feature>
<dbReference type="InterPro" id="IPR001810">
    <property type="entry name" value="F-box_dom"/>
</dbReference>
<gene>
    <name evidence="3" type="ORF">ISN44_As13g011010</name>
</gene>
<feature type="domain" description="F-box" evidence="2">
    <location>
        <begin position="28"/>
        <end position="68"/>
    </location>
</feature>
<reference evidence="3 4" key="1">
    <citation type="submission" date="2020-12" db="EMBL/GenBank/DDBJ databases">
        <title>Concerted genomic and epigenomic changes stabilize Arabidopsis allopolyploids.</title>
        <authorList>
            <person name="Chen Z."/>
        </authorList>
    </citation>
    <scope>NUCLEOTIDE SEQUENCE [LARGE SCALE GENOMIC DNA]</scope>
    <source>
        <strain evidence="3">As9502</strain>
        <tissue evidence="3">Leaf</tissue>
    </source>
</reference>
<dbReference type="AlphaFoldDB" id="A0A8T1XR25"/>
<dbReference type="PANTHER" id="PTHR24414:SF184">
    <property type="entry name" value="GALACTOSE OXIDASE_KELCH REPEAT SUPERFAMILY PROTEIN"/>
    <property type="match status" value="1"/>
</dbReference>
<dbReference type="SMART" id="SM00256">
    <property type="entry name" value="FBOX"/>
    <property type="match status" value="1"/>
</dbReference>
<comment type="caution">
    <text evidence="3">The sequence shown here is derived from an EMBL/GenBank/DDBJ whole genome shotgun (WGS) entry which is preliminary data.</text>
</comment>
<evidence type="ECO:0000313" key="4">
    <source>
        <dbReference type="Proteomes" id="UP000694251"/>
    </source>
</evidence>
<accession>A0A8T1XR25</accession>
<dbReference type="InterPro" id="IPR050354">
    <property type="entry name" value="F-box/kelch-repeat_ARATH"/>
</dbReference>
<dbReference type="OrthoDB" id="1107950at2759"/>
<keyword evidence="4" id="KW-1185">Reference proteome</keyword>
<organism evidence="3 4">
    <name type="scientific">Arabidopsis suecica</name>
    <name type="common">Swedish thale-cress</name>
    <name type="synonym">Cardaminopsis suecica</name>
    <dbReference type="NCBI Taxonomy" id="45249"/>
    <lineage>
        <taxon>Eukaryota</taxon>
        <taxon>Viridiplantae</taxon>
        <taxon>Streptophyta</taxon>
        <taxon>Embryophyta</taxon>
        <taxon>Tracheophyta</taxon>
        <taxon>Spermatophyta</taxon>
        <taxon>Magnoliopsida</taxon>
        <taxon>eudicotyledons</taxon>
        <taxon>Gunneridae</taxon>
        <taxon>Pentapetalae</taxon>
        <taxon>rosids</taxon>
        <taxon>malvids</taxon>
        <taxon>Brassicales</taxon>
        <taxon>Brassicaceae</taxon>
        <taxon>Camelineae</taxon>
        <taxon>Arabidopsis</taxon>
    </lineage>
</organism>
<protein>
    <submittedName>
        <fullName evidence="3">Kelch repeat type 1</fullName>
    </submittedName>
</protein>
<dbReference type="InterPro" id="IPR057499">
    <property type="entry name" value="Kelch_FKB95"/>
</dbReference>
<evidence type="ECO:0000256" key="1">
    <source>
        <dbReference type="SAM" id="MobiDB-lite"/>
    </source>
</evidence>
<dbReference type="SMART" id="SM00612">
    <property type="entry name" value="Kelch"/>
    <property type="match status" value="2"/>
</dbReference>
<sequence length="386" mass="43834">MLRPKKKSKSTTTEMKKQSPELTPNPSLPDDLLLTCFARVSRLYYPTLSLVSKSCRSLVTSPELYKTRSFLNHSETCIYVCLEFPPDPNQRWFTLCRKPNQTLTIIPKKKNKKSCGYVLVSVPVPNSPPAHCDGLVAVGSNIYAIGGSVSNEFSSKVSILDCRSHTWHEAPSMRMERNNYLAANVVDGKIYVAGGLKDFDYSKWMEVFDPKIQTWEFVLSPPTLMERDLYKSLVIEGEIYLLGESGVAYKPKEDRWRYEGNLLLVWGDSHCMVDNVLYRYCDLGGISWYDSESEIGPWMKLKGLEGLPKFARYSTVKLVEYGGKMAVFWDKNLPSSGNKSRSIWCAVISLERCNNSREIWGKVESLDAVLTVPRYHHFVDALTATV</sequence>
<dbReference type="InterPro" id="IPR006652">
    <property type="entry name" value="Kelch_1"/>
</dbReference>
<dbReference type="PANTHER" id="PTHR24414">
    <property type="entry name" value="F-BOX/KELCH-REPEAT PROTEIN SKIP4"/>
    <property type="match status" value="1"/>
</dbReference>
<dbReference type="CDD" id="cd22152">
    <property type="entry name" value="F-box_AtAFR-like"/>
    <property type="match status" value="1"/>
</dbReference>
<proteinExistence type="predicted"/>
<dbReference type="Pfam" id="PF00646">
    <property type="entry name" value="F-box"/>
    <property type="match status" value="1"/>
</dbReference>
<evidence type="ECO:0000259" key="2">
    <source>
        <dbReference type="SMART" id="SM00256"/>
    </source>
</evidence>
<name>A0A8T1XR25_ARASU</name>